<dbReference type="STRING" id="391625.PPSIR1_14815"/>
<evidence type="ECO:0000256" key="2">
    <source>
        <dbReference type="ARBA" id="ARBA00022741"/>
    </source>
</evidence>
<feature type="binding site" evidence="5">
    <location>
        <position position="85"/>
    </location>
    <ligand>
        <name>ATP</name>
        <dbReference type="ChEBI" id="CHEBI:30616"/>
    </ligand>
</feature>
<dbReference type="PANTHER" id="PTHR43289:SF6">
    <property type="entry name" value="SERINE_THREONINE-PROTEIN KINASE NEKL-3"/>
    <property type="match status" value="1"/>
</dbReference>
<dbReference type="Proteomes" id="UP000005801">
    <property type="component" value="Unassembled WGS sequence"/>
</dbReference>
<dbReference type="PROSITE" id="PS50011">
    <property type="entry name" value="PROTEIN_KINASE_DOM"/>
    <property type="match status" value="1"/>
</dbReference>
<evidence type="ECO:0000313" key="9">
    <source>
        <dbReference type="Proteomes" id="UP000005801"/>
    </source>
</evidence>
<dbReference type="Pfam" id="PF00069">
    <property type="entry name" value="Pkinase"/>
    <property type="match status" value="1"/>
</dbReference>
<keyword evidence="3 8" id="KW-0418">Kinase</keyword>
<evidence type="ECO:0000256" key="6">
    <source>
        <dbReference type="SAM" id="MobiDB-lite"/>
    </source>
</evidence>
<feature type="compositionally biased region" description="Acidic residues" evidence="6">
    <location>
        <begin position="8"/>
        <end position="20"/>
    </location>
</feature>
<dbReference type="InterPro" id="IPR008271">
    <property type="entry name" value="Ser/Thr_kinase_AS"/>
</dbReference>
<evidence type="ECO:0000256" key="3">
    <source>
        <dbReference type="ARBA" id="ARBA00022777"/>
    </source>
</evidence>
<dbReference type="InterPro" id="IPR000719">
    <property type="entry name" value="Prot_kinase_dom"/>
</dbReference>
<dbReference type="RefSeq" id="WP_006976905.1">
    <property type="nucleotide sequence ID" value="NZ_ABCS01000161.1"/>
</dbReference>
<protein>
    <submittedName>
        <fullName evidence="8">Serine/threonine kinase PKN8</fullName>
    </submittedName>
</protein>
<evidence type="ECO:0000256" key="4">
    <source>
        <dbReference type="ARBA" id="ARBA00022840"/>
    </source>
</evidence>
<sequence length="436" mass="48388">MEDRSDPLDDGDLEEEDELGDVPSTAGLSIALQFEMTQVWMKTGLPYEDVLVAKRFKLLRRVGIGSYGRVYEAQDLELGRIVAVKVMPIGDPEVAAREGKALAAVDHPNIVRIYDHGQDDDYRWLVLDFLDGPKLSDWCQERPTRAEVLARFLEAGEGLDAAHRRGLVHRDFKPGNVMLRAGKAIVTDFGLARNLESLKEYESEHLIASGTIQFMSRERLQGSPGDERGDQFAFCVSLWWALSSEYPFGPAEGLQQYFEALGEQPRGGQNIPRRVRKVLARGMAELPGDRWPTMTVLLTALRTALRRRVWPWVAGLIVVGVGVGIVLSASPWDLDVPTELELSEVDEMSLDIIEGLEEDDVDVVVQALSNGYVAARREGSEADFLPAVLLAATGLEGSGRVFEAQFAWSMVARLRHEIGDEEGTEAAKQRFRALGQ</sequence>
<keyword evidence="2 5" id="KW-0547">Nucleotide-binding</keyword>
<dbReference type="SUPFAM" id="SSF56112">
    <property type="entry name" value="Protein kinase-like (PK-like)"/>
    <property type="match status" value="1"/>
</dbReference>
<dbReference type="AlphaFoldDB" id="A6GJL9"/>
<dbReference type="eggNOG" id="COG0515">
    <property type="taxonomic scope" value="Bacteria"/>
</dbReference>
<reference evidence="8 9" key="1">
    <citation type="submission" date="2007-06" db="EMBL/GenBank/DDBJ databases">
        <authorList>
            <person name="Shimkets L."/>
            <person name="Ferriera S."/>
            <person name="Johnson J."/>
            <person name="Kravitz S."/>
            <person name="Beeson K."/>
            <person name="Sutton G."/>
            <person name="Rogers Y.-H."/>
            <person name="Friedman R."/>
            <person name="Frazier M."/>
            <person name="Venter J.C."/>
        </authorList>
    </citation>
    <scope>NUCLEOTIDE SEQUENCE [LARGE SCALE GENOMIC DNA]</scope>
    <source>
        <strain evidence="8 9">SIR-1</strain>
    </source>
</reference>
<dbReference type="OrthoDB" id="9801841at2"/>
<keyword evidence="1" id="KW-0808">Transferase</keyword>
<dbReference type="Gene3D" id="1.10.510.10">
    <property type="entry name" value="Transferase(Phosphotransferase) domain 1"/>
    <property type="match status" value="1"/>
</dbReference>
<proteinExistence type="predicted"/>
<comment type="caution">
    <text evidence="8">The sequence shown here is derived from an EMBL/GenBank/DDBJ whole genome shotgun (WGS) entry which is preliminary data.</text>
</comment>
<evidence type="ECO:0000256" key="1">
    <source>
        <dbReference type="ARBA" id="ARBA00022679"/>
    </source>
</evidence>
<evidence type="ECO:0000313" key="8">
    <source>
        <dbReference type="EMBL" id="EDM73929.1"/>
    </source>
</evidence>
<dbReference type="GO" id="GO:0004674">
    <property type="term" value="F:protein serine/threonine kinase activity"/>
    <property type="evidence" value="ECO:0007669"/>
    <property type="project" value="TreeGrafter"/>
</dbReference>
<dbReference type="CDD" id="cd14014">
    <property type="entry name" value="STKc_PknB_like"/>
    <property type="match status" value="1"/>
</dbReference>
<dbReference type="PROSITE" id="PS00108">
    <property type="entry name" value="PROTEIN_KINASE_ST"/>
    <property type="match status" value="1"/>
</dbReference>
<dbReference type="PROSITE" id="PS00107">
    <property type="entry name" value="PROTEIN_KINASE_ATP"/>
    <property type="match status" value="1"/>
</dbReference>
<organism evidence="8 9">
    <name type="scientific">Plesiocystis pacifica SIR-1</name>
    <dbReference type="NCBI Taxonomy" id="391625"/>
    <lineage>
        <taxon>Bacteria</taxon>
        <taxon>Pseudomonadati</taxon>
        <taxon>Myxococcota</taxon>
        <taxon>Polyangia</taxon>
        <taxon>Nannocystales</taxon>
        <taxon>Nannocystaceae</taxon>
        <taxon>Plesiocystis</taxon>
    </lineage>
</organism>
<keyword evidence="9" id="KW-1185">Reference proteome</keyword>
<dbReference type="InterPro" id="IPR011009">
    <property type="entry name" value="Kinase-like_dom_sf"/>
</dbReference>
<keyword evidence="4 5" id="KW-0067">ATP-binding</keyword>
<evidence type="ECO:0000259" key="7">
    <source>
        <dbReference type="PROSITE" id="PS50011"/>
    </source>
</evidence>
<gene>
    <name evidence="8" type="ORF">PPSIR1_14815</name>
</gene>
<feature type="region of interest" description="Disordered" evidence="6">
    <location>
        <begin position="1"/>
        <end position="20"/>
    </location>
</feature>
<accession>A6GJL9</accession>
<feature type="domain" description="Protein kinase" evidence="7">
    <location>
        <begin position="56"/>
        <end position="313"/>
    </location>
</feature>
<dbReference type="PANTHER" id="PTHR43289">
    <property type="entry name" value="MITOGEN-ACTIVATED PROTEIN KINASE KINASE KINASE 20-RELATED"/>
    <property type="match status" value="1"/>
</dbReference>
<evidence type="ECO:0000256" key="5">
    <source>
        <dbReference type="PROSITE-ProRule" id="PRU10141"/>
    </source>
</evidence>
<dbReference type="GO" id="GO:0005524">
    <property type="term" value="F:ATP binding"/>
    <property type="evidence" value="ECO:0007669"/>
    <property type="project" value="UniProtKB-UniRule"/>
</dbReference>
<name>A6GJL9_9BACT</name>
<dbReference type="EMBL" id="ABCS01000161">
    <property type="protein sequence ID" value="EDM73929.1"/>
    <property type="molecule type" value="Genomic_DNA"/>
</dbReference>
<dbReference type="InterPro" id="IPR017441">
    <property type="entry name" value="Protein_kinase_ATP_BS"/>
</dbReference>